<dbReference type="AlphaFoldDB" id="A0A1J4RQL1"/>
<reference evidence="4 5" key="1">
    <citation type="journal article" date="2016" name="Environ. Microbiol.">
        <title>Genomic resolution of a cold subsurface aquifer community provides metabolic insights for novel microbes adapted to high CO concentrations.</title>
        <authorList>
            <person name="Probst A.J."/>
            <person name="Castelle C.J."/>
            <person name="Singh A."/>
            <person name="Brown C.T."/>
            <person name="Anantharaman K."/>
            <person name="Sharon I."/>
            <person name="Hug L.A."/>
            <person name="Burstein D."/>
            <person name="Emerson J.B."/>
            <person name="Thomas B.C."/>
            <person name="Banfield J.F."/>
        </authorList>
    </citation>
    <scope>NUCLEOTIDE SEQUENCE [LARGE SCALE GENOMIC DNA]</scope>
    <source>
        <strain evidence="4">CG1_02_47_37</strain>
    </source>
</reference>
<protein>
    <submittedName>
        <fullName evidence="4">Uncharacterized protein</fullName>
    </submittedName>
</protein>
<evidence type="ECO:0000256" key="1">
    <source>
        <dbReference type="SAM" id="Phobius"/>
    </source>
</evidence>
<comment type="caution">
    <text evidence="4">The sequence shown here is derived from an EMBL/GenBank/DDBJ whole genome shotgun (WGS) entry which is preliminary data.</text>
</comment>
<dbReference type="Pfam" id="PF20803">
    <property type="entry name" value="PaaX_M"/>
    <property type="match status" value="1"/>
</dbReference>
<keyword evidence="1" id="KW-0472">Membrane</keyword>
<evidence type="ECO:0000313" key="4">
    <source>
        <dbReference type="EMBL" id="OIN88690.1"/>
    </source>
</evidence>
<dbReference type="GO" id="GO:0006351">
    <property type="term" value="P:DNA-templated transcription"/>
    <property type="evidence" value="ECO:0007669"/>
    <property type="project" value="TreeGrafter"/>
</dbReference>
<dbReference type="InterPro" id="IPR048846">
    <property type="entry name" value="PaaX-like_central"/>
</dbReference>
<dbReference type="STRING" id="1805034.AUJ59_03580"/>
<dbReference type="Proteomes" id="UP000183144">
    <property type="component" value="Unassembled WGS sequence"/>
</dbReference>
<proteinExistence type="predicted"/>
<evidence type="ECO:0000259" key="3">
    <source>
        <dbReference type="Pfam" id="PF20803"/>
    </source>
</evidence>
<keyword evidence="1" id="KW-1133">Transmembrane helix</keyword>
<accession>A0A1J4RQL1</accession>
<name>A0A1J4RQL1_9BACT</name>
<feature type="transmembrane region" description="Helical" evidence="1">
    <location>
        <begin position="12"/>
        <end position="36"/>
    </location>
</feature>
<dbReference type="Gene3D" id="1.20.58.1460">
    <property type="match status" value="1"/>
</dbReference>
<dbReference type="PANTHER" id="PTHR30319:SF1">
    <property type="entry name" value="TRANSCRIPTIONAL REPRESSOR PAAX"/>
    <property type="match status" value="1"/>
</dbReference>
<evidence type="ECO:0000313" key="5">
    <source>
        <dbReference type="Proteomes" id="UP000183144"/>
    </source>
</evidence>
<dbReference type="EMBL" id="MNUI01000063">
    <property type="protein sequence ID" value="OIN88690.1"/>
    <property type="molecule type" value="Genomic_DNA"/>
</dbReference>
<feature type="domain" description="Transcriptional repressor PaaX-like central Cas2-like" evidence="3">
    <location>
        <begin position="104"/>
        <end position="158"/>
    </location>
</feature>
<feature type="domain" description="Transcriptional repressor PaaX-like C-terminal" evidence="2">
    <location>
        <begin position="196"/>
        <end position="257"/>
    </location>
</feature>
<evidence type="ECO:0000259" key="2">
    <source>
        <dbReference type="Pfam" id="PF08223"/>
    </source>
</evidence>
<dbReference type="PANTHER" id="PTHR30319">
    <property type="entry name" value="PHENYLACETIC ACID REGULATOR-RELATED TRANSCRIPTIONAL REPRESSOR"/>
    <property type="match status" value="1"/>
</dbReference>
<sequence length="261" mass="30712">MKNNKTDPVSVISAGLFVTGVDLILFAASFGLNLYAAGFSHKGIVKILRNSFELAAFFREKLLNSGTAYARKKDYLENRRRDLVLTRAGRERLKRLLPRYRKNRPWDGRLHLITYDIKETKKEKRQQLARWLAAHRAVKLQKSVWISVADLSRELRQENLIYQDEGIVLISSLKSSEGIGGKTVQELVEQWYHLFELNRRYDNLLLLFKEKKFLTKEEKFIIKMRYLKILKDDPQLPRQLLPKNWQGDVVYNYINQLSIEN</sequence>
<organism evidence="4 5">
    <name type="scientific">Candidatus Beckwithbacteria bacterium CG1_02_47_37</name>
    <dbReference type="NCBI Taxonomy" id="1805034"/>
    <lineage>
        <taxon>Bacteria</taxon>
        <taxon>Candidatus Beckwithiibacteriota</taxon>
    </lineage>
</organism>
<dbReference type="Pfam" id="PF08223">
    <property type="entry name" value="PaaX_C"/>
    <property type="match status" value="1"/>
</dbReference>
<gene>
    <name evidence="4" type="ORF">AUJ59_03580</name>
</gene>
<keyword evidence="1" id="KW-0812">Transmembrane</keyword>
<dbReference type="InterPro" id="IPR013225">
    <property type="entry name" value="PaaX_C"/>
</dbReference>
<dbReference type="Gene3D" id="3.30.70.2650">
    <property type="match status" value="1"/>
</dbReference>